<keyword evidence="2" id="KW-1185">Reference proteome</keyword>
<dbReference type="Proteomes" id="UP000091967">
    <property type="component" value="Unassembled WGS sequence"/>
</dbReference>
<evidence type="ECO:0000313" key="2">
    <source>
        <dbReference type="Proteomes" id="UP000091967"/>
    </source>
</evidence>
<dbReference type="EMBL" id="LYXU01000003">
    <property type="protein sequence ID" value="OBS21883.1"/>
    <property type="molecule type" value="Genomic_DNA"/>
</dbReference>
<reference evidence="1 2" key="1">
    <citation type="submission" date="2016-06" db="EMBL/GenBank/DDBJ databases">
        <title>Living apart together: crosstalk between the core and supernumerary genomes in a fungal plant pathogen.</title>
        <authorList>
            <person name="Vanheule A."/>
            <person name="Audenaert K."/>
            <person name="Warris S."/>
            <person name="Van De Geest H."/>
            <person name="Schijlen E."/>
            <person name="Hofte M."/>
            <person name="De Saeger S."/>
            <person name="Haesaert G."/>
            <person name="Waalwijk C."/>
            <person name="Van Der Lee T."/>
        </authorList>
    </citation>
    <scope>NUCLEOTIDE SEQUENCE [LARGE SCALE GENOMIC DNA]</scope>
    <source>
        <strain evidence="1 2">2516</strain>
    </source>
</reference>
<organism evidence="1 2">
    <name type="scientific">Fusarium poae</name>
    <dbReference type="NCBI Taxonomy" id="36050"/>
    <lineage>
        <taxon>Eukaryota</taxon>
        <taxon>Fungi</taxon>
        <taxon>Dikarya</taxon>
        <taxon>Ascomycota</taxon>
        <taxon>Pezizomycotina</taxon>
        <taxon>Sordariomycetes</taxon>
        <taxon>Hypocreomycetidae</taxon>
        <taxon>Hypocreales</taxon>
        <taxon>Nectriaceae</taxon>
        <taxon>Fusarium</taxon>
    </lineage>
</organism>
<name>A0A1B8AMV6_FUSPO</name>
<accession>A0A1B8AMV6</accession>
<comment type="caution">
    <text evidence="1">The sequence shown here is derived from an EMBL/GenBank/DDBJ whole genome shotgun (WGS) entry which is preliminary data.</text>
</comment>
<dbReference type="GO" id="GO:0030729">
    <property type="term" value="F:acetoacetate-CoA ligase activity"/>
    <property type="evidence" value="ECO:0007669"/>
    <property type="project" value="TreeGrafter"/>
</dbReference>
<dbReference type="SUPFAM" id="SSF56801">
    <property type="entry name" value="Acetyl-CoA synthetase-like"/>
    <property type="match status" value="1"/>
</dbReference>
<evidence type="ECO:0000313" key="1">
    <source>
        <dbReference type="EMBL" id="OBS21883.1"/>
    </source>
</evidence>
<gene>
    <name evidence="1" type="ORF">FPOA_08220</name>
</gene>
<dbReference type="PANTHER" id="PTHR42921">
    <property type="entry name" value="ACETOACETYL-COA SYNTHETASE"/>
    <property type="match status" value="1"/>
</dbReference>
<dbReference type="PANTHER" id="PTHR42921:SF4">
    <property type="entry name" value="ACETOACETYL-COA SYNTHASE (AFU_ORTHOLOGUE AFUA_8G04770)"/>
    <property type="match status" value="1"/>
</dbReference>
<protein>
    <recommendedName>
        <fullName evidence="3">AMP-binding enzyme C-terminal domain-containing protein</fullName>
    </recommendedName>
</protein>
<dbReference type="InterPro" id="IPR045851">
    <property type="entry name" value="AMP-bd_C_sf"/>
</dbReference>
<dbReference type="AlphaFoldDB" id="A0A1B8AMV6"/>
<sequence>MKPGVKFTAELANNIRERIANDLTKRHVPKYIFEVPDIPTTVNGKKVELPVKQIISGSNIKPSGTLLNPESLDYYYQFQKIEEVEQVRAKL</sequence>
<dbReference type="STRING" id="36050.A0A1B8AMV6"/>
<proteinExistence type="predicted"/>
<dbReference type="Gene3D" id="3.30.300.30">
    <property type="match status" value="1"/>
</dbReference>
<dbReference type="OMA" id="AYPECLD"/>
<evidence type="ECO:0008006" key="3">
    <source>
        <dbReference type="Google" id="ProtNLM"/>
    </source>
</evidence>